<comment type="caution">
    <text evidence="3">The sequence shown here is derived from an EMBL/GenBank/DDBJ whole genome shotgun (WGS) entry which is preliminary data.</text>
</comment>
<feature type="compositionally biased region" description="Polar residues" evidence="1">
    <location>
        <begin position="91"/>
        <end position="101"/>
    </location>
</feature>
<keyword evidence="2" id="KW-1133">Transmembrane helix</keyword>
<dbReference type="EMBL" id="JADIIN010000059">
    <property type="protein sequence ID" value="MBF4469208.1"/>
    <property type="molecule type" value="Genomic_DNA"/>
</dbReference>
<dbReference type="Proteomes" id="UP000658733">
    <property type="component" value="Unassembled WGS sequence"/>
</dbReference>
<organism evidence="3 4">
    <name type="scientific">Methanobrevibacter arboriphilus</name>
    <dbReference type="NCBI Taxonomy" id="39441"/>
    <lineage>
        <taxon>Archaea</taxon>
        <taxon>Methanobacteriati</taxon>
        <taxon>Methanobacteriota</taxon>
        <taxon>Methanomada group</taxon>
        <taxon>Methanobacteria</taxon>
        <taxon>Methanobacteriales</taxon>
        <taxon>Methanobacteriaceae</taxon>
        <taxon>Methanobrevibacter</taxon>
    </lineage>
</organism>
<protein>
    <submittedName>
        <fullName evidence="3">Uncharacterized protein</fullName>
    </submittedName>
</protein>
<feature type="transmembrane region" description="Helical" evidence="2">
    <location>
        <begin position="12"/>
        <end position="40"/>
    </location>
</feature>
<evidence type="ECO:0000313" key="3">
    <source>
        <dbReference type="EMBL" id="MBF4469208.1"/>
    </source>
</evidence>
<proteinExistence type="predicted"/>
<sequence length="125" mass="13733">MFEKIKENPKSIIFVIALVLTIANTLFEGNTIITTLGALFTSIYGLDIKNFMKGSIDGFCDNNTKEENEDNIKSNDDIESSEVVNEGIINKTGTQPSSPNYPISKDELEENDFDLSDETSDEGGA</sequence>
<dbReference type="RefSeq" id="WP_278523574.1">
    <property type="nucleotide sequence ID" value="NZ_JADIIN010000059.1"/>
</dbReference>
<dbReference type="AlphaFoldDB" id="A0A843ANX8"/>
<reference evidence="3" key="1">
    <citation type="submission" date="2020-10" db="EMBL/GenBank/DDBJ databases">
        <title>Dehalococcoides mccartyi of a TCE/Cr reducing biochatode.</title>
        <authorList>
            <person name="Matturro B."/>
        </authorList>
    </citation>
    <scope>NUCLEOTIDE SEQUENCE</scope>
    <source>
        <strain evidence="3">Bin4</strain>
    </source>
</reference>
<name>A0A843ANX8_METAZ</name>
<keyword evidence="2" id="KW-0472">Membrane</keyword>
<evidence type="ECO:0000256" key="2">
    <source>
        <dbReference type="SAM" id="Phobius"/>
    </source>
</evidence>
<accession>A0A843ANX8</accession>
<keyword evidence="2" id="KW-0812">Transmembrane</keyword>
<evidence type="ECO:0000313" key="4">
    <source>
        <dbReference type="Proteomes" id="UP000658733"/>
    </source>
</evidence>
<gene>
    <name evidence="3" type="ORF">ISP01_07355</name>
</gene>
<evidence type="ECO:0000256" key="1">
    <source>
        <dbReference type="SAM" id="MobiDB-lite"/>
    </source>
</evidence>
<feature type="compositionally biased region" description="Acidic residues" evidence="1">
    <location>
        <begin position="107"/>
        <end position="125"/>
    </location>
</feature>
<feature type="region of interest" description="Disordered" evidence="1">
    <location>
        <begin position="88"/>
        <end position="125"/>
    </location>
</feature>